<evidence type="ECO:0000256" key="5">
    <source>
        <dbReference type="ARBA" id="ARBA00023002"/>
    </source>
</evidence>
<evidence type="ECO:0000259" key="9">
    <source>
        <dbReference type="Pfam" id="PF07992"/>
    </source>
</evidence>
<feature type="domain" description="Pyridine nucleotide-disulphide oxidoreductase dimerisation" evidence="8">
    <location>
        <begin position="335"/>
        <end position="437"/>
    </location>
</feature>
<dbReference type="Pfam" id="PF02852">
    <property type="entry name" value="Pyr_redox_dim"/>
    <property type="match status" value="1"/>
</dbReference>
<evidence type="ECO:0000313" key="10">
    <source>
        <dbReference type="EMBL" id="AKI03699.1"/>
    </source>
</evidence>
<evidence type="ECO:0000256" key="6">
    <source>
        <dbReference type="ARBA" id="ARBA00023097"/>
    </source>
</evidence>
<keyword evidence="4" id="KW-0274">FAD</keyword>
<evidence type="ECO:0000259" key="8">
    <source>
        <dbReference type="Pfam" id="PF02852"/>
    </source>
</evidence>
<dbReference type="PANTHER" id="PTHR43429:SF1">
    <property type="entry name" value="NAD(P)H SULFUR OXIDOREDUCTASE (COA-DEPENDENT)"/>
    <property type="match status" value="1"/>
</dbReference>
<evidence type="ECO:0000256" key="4">
    <source>
        <dbReference type="ARBA" id="ARBA00022827"/>
    </source>
</evidence>
<dbReference type="InterPro" id="IPR036188">
    <property type="entry name" value="FAD/NAD-bd_sf"/>
</dbReference>
<dbReference type="InterPro" id="IPR004099">
    <property type="entry name" value="Pyr_nucl-diS_OxRdtase_dimer"/>
</dbReference>
<comment type="cofactor">
    <cofactor evidence="1">
        <name>FAD</name>
        <dbReference type="ChEBI" id="CHEBI:57692"/>
    </cofactor>
</comment>
<dbReference type="GO" id="GO:0004601">
    <property type="term" value="F:peroxidase activity"/>
    <property type="evidence" value="ECO:0007669"/>
    <property type="project" value="UniProtKB-KW"/>
</dbReference>
<keyword evidence="6" id="KW-0558">Oxidation</keyword>
<comment type="similarity">
    <text evidence="2">Belongs to the class-III pyridine nucleotide-disulfide oxidoreductase family.</text>
</comment>
<dbReference type="Gene3D" id="3.30.390.30">
    <property type="match status" value="1"/>
</dbReference>
<reference evidence="10 11" key="1">
    <citation type="submission" date="2015-05" db="EMBL/GenBank/DDBJ databases">
        <title>Complete genome sequence of Lactobacillus salivarius Ren, a probiotic strain with antitumor activity.</title>
        <authorList>
            <person name="Sun E."/>
            <person name="Zhao L."/>
            <person name="Liu S."/>
            <person name="Zhang M."/>
            <person name="Guo H."/>
            <person name="Ren F."/>
        </authorList>
    </citation>
    <scope>NUCLEOTIDE SEQUENCE [LARGE SCALE GENOMIC DNA]</scope>
    <source>
        <strain evidence="10 11">Ren</strain>
    </source>
</reference>
<evidence type="ECO:0000313" key="11">
    <source>
        <dbReference type="Proteomes" id="UP000035027"/>
    </source>
</evidence>
<dbReference type="Proteomes" id="UP000035027">
    <property type="component" value="Chromosome"/>
</dbReference>
<name>A0A0F7PX12_9LACO</name>
<keyword evidence="10" id="KW-0575">Peroxidase</keyword>
<protein>
    <submittedName>
        <fullName evidence="10">NADH peroxidase</fullName>
    </submittedName>
</protein>
<feature type="domain" description="FAD/NAD(P)-binding" evidence="9">
    <location>
        <begin position="7"/>
        <end position="312"/>
    </location>
</feature>
<dbReference type="PRINTS" id="PR00411">
    <property type="entry name" value="PNDRDTASEI"/>
</dbReference>
<dbReference type="InterPro" id="IPR050260">
    <property type="entry name" value="FAD-bd_OxRdtase"/>
</dbReference>
<evidence type="ECO:0000256" key="2">
    <source>
        <dbReference type="ARBA" id="ARBA00009130"/>
    </source>
</evidence>
<dbReference type="InterPro" id="IPR016156">
    <property type="entry name" value="FAD/NAD-linked_Rdtase_dimer_sf"/>
</dbReference>
<evidence type="ECO:0000256" key="3">
    <source>
        <dbReference type="ARBA" id="ARBA00022630"/>
    </source>
</evidence>
<accession>A0A0F7PX12</accession>
<dbReference type="PRINTS" id="PR00368">
    <property type="entry name" value="FADPNR"/>
</dbReference>
<dbReference type="EMBL" id="CP011403">
    <property type="protein sequence ID" value="AKI03699.1"/>
    <property type="molecule type" value="Genomic_DNA"/>
</dbReference>
<dbReference type="Gene3D" id="3.50.50.60">
    <property type="entry name" value="FAD/NAD(P)-binding domain"/>
    <property type="match status" value="2"/>
</dbReference>
<dbReference type="InterPro" id="IPR023753">
    <property type="entry name" value="FAD/NAD-binding_dom"/>
</dbReference>
<keyword evidence="7" id="KW-0676">Redox-active center</keyword>
<proteinExistence type="inferred from homology"/>
<evidence type="ECO:0000256" key="7">
    <source>
        <dbReference type="ARBA" id="ARBA00023284"/>
    </source>
</evidence>
<sequence>MKEDDYMKVIVVGSSHGGYEAVEGLLKDYPDAEIQWYEQGDFLSFLSCGMQMFLEGKVDSADKVRYMTPKAIRERGVSLFEQTQVFALHSTDHEIEVKDLQTGEVRTENYDKLILSPGAVPMELDVPGKNLENVYYMRGHDWAVKLKEKVLDNNVKNVVVIGSGYIGIEAAEVFAKAGKSVEVLDMLPRPLATYLDKELTDVIEPELTQNNVHVHGNQLVQEYLGENTVTGVKTNKGEYPADLVIVAAGVKPNTAWLKGELAMYPNGIVKTDNFMRSSADDVFVVGDATLLKYNPGNTLLNVALATNARKQGRFAVKNLEAPLHPFPGVQGTSALSVFDYKFASSGLNATNAQKLGKQVRSVVVEDDFRMDFVPKEENAHVWFKLTYDPDTKAILGGQILSKHDLTAYINVISLAIKTKQTIYDLAYEDFFFQPGFDKPWNILNLAGLAAEKQEDED</sequence>
<dbReference type="PATRIC" id="fig|1194971.3.peg.145"/>
<gene>
    <name evidence="10" type="ORF">LsR_00146</name>
</gene>
<organism evidence="10 11">
    <name type="scientific">Ligilactobacillus salivarius str. Ren</name>
    <dbReference type="NCBI Taxonomy" id="1194971"/>
    <lineage>
        <taxon>Bacteria</taxon>
        <taxon>Bacillati</taxon>
        <taxon>Bacillota</taxon>
        <taxon>Bacilli</taxon>
        <taxon>Lactobacillales</taxon>
        <taxon>Lactobacillaceae</taxon>
        <taxon>Ligilactobacillus</taxon>
    </lineage>
</organism>
<dbReference type="Pfam" id="PF07992">
    <property type="entry name" value="Pyr_redox_2"/>
    <property type="match status" value="1"/>
</dbReference>
<dbReference type="AlphaFoldDB" id="A0A0F7PX12"/>
<dbReference type="PANTHER" id="PTHR43429">
    <property type="entry name" value="PYRIDINE NUCLEOTIDE-DISULFIDE OXIDOREDUCTASE DOMAIN-CONTAINING"/>
    <property type="match status" value="1"/>
</dbReference>
<dbReference type="SUPFAM" id="SSF55424">
    <property type="entry name" value="FAD/NAD-linked reductases, dimerisation (C-terminal) domain"/>
    <property type="match status" value="1"/>
</dbReference>
<keyword evidence="3" id="KW-0285">Flavoprotein</keyword>
<keyword evidence="5" id="KW-0560">Oxidoreductase</keyword>
<evidence type="ECO:0000256" key="1">
    <source>
        <dbReference type="ARBA" id="ARBA00001974"/>
    </source>
</evidence>
<dbReference type="SUPFAM" id="SSF51905">
    <property type="entry name" value="FAD/NAD(P)-binding domain"/>
    <property type="match status" value="1"/>
</dbReference>